<evidence type="ECO:0008006" key="5">
    <source>
        <dbReference type="Google" id="ProtNLM"/>
    </source>
</evidence>
<dbReference type="InterPro" id="IPR032794">
    <property type="entry name" value="LINES_N"/>
</dbReference>
<sequence>MNSEQPLKKKLRREGEIDNQDETDFIHNLAENNVPTNFQALHLSLPADINEDDITKNQVNSQLQKYGFKASGSDIDKSEEIITEFGNFNSYCNSLGTSHSSSSISKYITIDPALDTKARPSSPSEKVDKPILHSGSSGSNVVIASSLIDSKNIYTTTHERCSFDQQMVEFVSKDQFGLDDFQNQLIKQCLCAVSEETLRKPFIEPSNDNEGRSVMVSEWSNRKILEFLSNLHLLFDVYLKQNNKGFICSRIVDVCESIICNEYNLIEQIISLCETRNKFVTYLAARVFSSFLIIAKTNINNEWLETLVNFFTTENIDYIKMQFAIEIFKRVVEWKDVEIHVLEDRESQDSPSSSFQQRDGNYNCITVPFSDPESYDTSAIKDLVIKSLESKWPELIYKVQNLILHNSSLPAQTCTLTFLSLWESIISVKANLSVIEIKPFYAHLEIFVGMLNTDLAPIIWKQLLSLFNEVLCYGSTLALQDMLPDETCQLAHLIVRYVKDYRLLDSLPVRRSEEVTVNSFAGPVMNVNSSSVSQMIIDKTLLQKMVLLVLKSVAITIKETRSDSSDSSVGSDDSDFYHDMQLIERSIRDVLRKVDAFLKNSLDFHPETPFSRILIQIFSDQDDYMIEAMVCTLDLTTGISYRNALFPDLINMLNPFHSFIEFLNIVSHDPDLLLDYLVSNETCFLLYLLRFLKYTKRNWSRFISSCGEGDTSRSNELDDAMSVLIRLKMQINRLVDKDLFPYNITPIMRLLELCERLYEGNELS</sequence>
<keyword evidence="4" id="KW-1185">Reference proteome</keyword>
<organism evidence="3 4">
    <name type="scientific">Phaedon cochleariae</name>
    <name type="common">Mustard beetle</name>
    <dbReference type="NCBI Taxonomy" id="80249"/>
    <lineage>
        <taxon>Eukaryota</taxon>
        <taxon>Metazoa</taxon>
        <taxon>Ecdysozoa</taxon>
        <taxon>Arthropoda</taxon>
        <taxon>Hexapoda</taxon>
        <taxon>Insecta</taxon>
        <taxon>Pterygota</taxon>
        <taxon>Neoptera</taxon>
        <taxon>Endopterygota</taxon>
        <taxon>Coleoptera</taxon>
        <taxon>Polyphaga</taxon>
        <taxon>Cucujiformia</taxon>
        <taxon>Chrysomeloidea</taxon>
        <taxon>Chrysomelidae</taxon>
        <taxon>Chrysomelinae</taxon>
        <taxon>Chrysomelini</taxon>
        <taxon>Phaedon</taxon>
    </lineage>
</organism>
<accession>A0A9P0DUR7</accession>
<evidence type="ECO:0000313" key="4">
    <source>
        <dbReference type="Proteomes" id="UP001153737"/>
    </source>
</evidence>
<evidence type="ECO:0000259" key="1">
    <source>
        <dbReference type="Pfam" id="PF14694"/>
    </source>
</evidence>
<dbReference type="InterPro" id="IPR029415">
    <property type="entry name" value="Lines_C"/>
</dbReference>
<reference evidence="3" key="1">
    <citation type="submission" date="2022-01" db="EMBL/GenBank/DDBJ databases">
        <authorList>
            <person name="King R."/>
        </authorList>
    </citation>
    <scope>NUCLEOTIDE SEQUENCE</scope>
</reference>
<feature type="domain" description="Protein Lines C-terminal" evidence="2">
    <location>
        <begin position="720"/>
        <end position="756"/>
    </location>
</feature>
<protein>
    <recommendedName>
        <fullName evidence="5">Protein lines</fullName>
    </recommendedName>
</protein>
<dbReference type="Pfam" id="PF14694">
    <property type="entry name" value="LINES_N"/>
    <property type="match status" value="1"/>
</dbReference>
<dbReference type="Pfam" id="PF14695">
    <property type="entry name" value="LINES_C"/>
    <property type="match status" value="1"/>
</dbReference>
<dbReference type="InterPro" id="IPR024875">
    <property type="entry name" value="Protein_Lines"/>
</dbReference>
<dbReference type="PANTHER" id="PTHR16057:SF1">
    <property type="entry name" value="PROTEIN LINES HOMOLOG 1"/>
    <property type="match status" value="1"/>
</dbReference>
<dbReference type="EMBL" id="OU896714">
    <property type="protein sequence ID" value="CAH1179524.1"/>
    <property type="molecule type" value="Genomic_DNA"/>
</dbReference>
<proteinExistence type="predicted"/>
<dbReference type="OrthoDB" id="8251209at2759"/>
<dbReference type="Proteomes" id="UP001153737">
    <property type="component" value="Chromosome 8"/>
</dbReference>
<reference evidence="3" key="2">
    <citation type="submission" date="2022-10" db="EMBL/GenBank/DDBJ databases">
        <authorList>
            <consortium name="ENA_rothamsted_submissions"/>
            <consortium name="culmorum"/>
            <person name="King R."/>
        </authorList>
    </citation>
    <scope>NUCLEOTIDE SEQUENCE</scope>
</reference>
<dbReference type="PANTHER" id="PTHR16057">
    <property type="entry name" value="WINS1, 2 PROTEIN"/>
    <property type="match status" value="1"/>
</dbReference>
<gene>
    <name evidence="3" type="ORF">PHAECO_LOCUS11626</name>
</gene>
<feature type="domain" description="Protein Lines N-terminal" evidence="1">
    <location>
        <begin position="369"/>
        <end position="706"/>
    </location>
</feature>
<evidence type="ECO:0000313" key="3">
    <source>
        <dbReference type="EMBL" id="CAH1179524.1"/>
    </source>
</evidence>
<evidence type="ECO:0000259" key="2">
    <source>
        <dbReference type="Pfam" id="PF14695"/>
    </source>
</evidence>
<dbReference type="AlphaFoldDB" id="A0A9P0DUR7"/>
<name>A0A9P0DUR7_PHACE</name>